<dbReference type="Proteomes" id="UP000078463">
    <property type="component" value="Chromosome"/>
</dbReference>
<gene>
    <name evidence="2" type="ORF">A8O14_01700</name>
</gene>
<name>A0A191UD27_9BURK</name>
<dbReference type="STRING" id="1743168.A8O14_01700"/>
<reference evidence="3" key="1">
    <citation type="submission" date="2016-05" db="EMBL/GenBank/DDBJ databases">
        <title>Polynucleobacter sp. QLW-P1FAT50C-4 genome.</title>
        <authorList>
            <person name="Hahn M.W."/>
        </authorList>
    </citation>
    <scope>NUCLEOTIDE SEQUENCE [LARGE SCALE GENOMIC DNA]</scope>
    <source>
        <strain evidence="3">QLW-P1FAT50C-4</strain>
    </source>
</reference>
<accession>A0A191UD27</accession>
<dbReference type="EMBL" id="CP015922">
    <property type="protein sequence ID" value="ANI98919.1"/>
    <property type="molecule type" value="Genomic_DNA"/>
</dbReference>
<proteinExistence type="predicted"/>
<organism evidence="2 3">
    <name type="scientific">Polynucleobacter wuianus</name>
    <dbReference type="NCBI Taxonomy" id="1743168"/>
    <lineage>
        <taxon>Bacteria</taxon>
        <taxon>Pseudomonadati</taxon>
        <taxon>Pseudomonadota</taxon>
        <taxon>Betaproteobacteria</taxon>
        <taxon>Burkholderiales</taxon>
        <taxon>Burkholderiaceae</taxon>
        <taxon>Polynucleobacter</taxon>
    </lineage>
</organism>
<sequence>MDTTLTIILGIVAMLLPLVVGRLVWKRFDKWFGRNDQAYMDSLEYFLKKIGFTALVAFILLWVGISLVFNGNGAALA</sequence>
<keyword evidence="1" id="KW-0812">Transmembrane</keyword>
<keyword evidence="1" id="KW-1133">Transmembrane helix</keyword>
<evidence type="ECO:0000256" key="1">
    <source>
        <dbReference type="SAM" id="Phobius"/>
    </source>
</evidence>
<feature type="transmembrane region" description="Helical" evidence="1">
    <location>
        <begin position="46"/>
        <end position="69"/>
    </location>
</feature>
<feature type="transmembrane region" description="Helical" evidence="1">
    <location>
        <begin position="6"/>
        <end position="25"/>
    </location>
</feature>
<evidence type="ECO:0000313" key="3">
    <source>
        <dbReference type="Proteomes" id="UP000078463"/>
    </source>
</evidence>
<protein>
    <submittedName>
        <fullName evidence="2">Uncharacterized protein</fullName>
    </submittedName>
</protein>
<dbReference type="OrthoDB" id="9134262at2"/>
<dbReference type="RefSeq" id="WP_068947926.1">
    <property type="nucleotide sequence ID" value="NZ_CP015922.1"/>
</dbReference>
<dbReference type="AlphaFoldDB" id="A0A191UD27"/>
<dbReference type="KEGG" id="pwu:A8O14_01700"/>
<keyword evidence="3" id="KW-1185">Reference proteome</keyword>
<evidence type="ECO:0000313" key="2">
    <source>
        <dbReference type="EMBL" id="ANI98919.1"/>
    </source>
</evidence>
<keyword evidence="1" id="KW-0472">Membrane</keyword>